<feature type="signal peptide" evidence="1">
    <location>
        <begin position="1"/>
        <end position="29"/>
    </location>
</feature>
<evidence type="ECO:0000256" key="1">
    <source>
        <dbReference type="SAM" id="SignalP"/>
    </source>
</evidence>
<sequence length="118" mass="12531">MAGARSCPRPVLVAALLAALLAGQGLVAAGDSAPVDPRPPSNQADGLAYQPIEGLETYATNLTKDIENMPGGWYDPKICVRGYCVFSNPLLNHGRGLVAVTNHDNLERIRHVVPGMEQ</sequence>
<dbReference type="EMBL" id="JAZHXJ010001016">
    <property type="protein sequence ID" value="KAL1846768.1"/>
    <property type="molecule type" value="Genomic_DNA"/>
</dbReference>
<proteinExistence type="predicted"/>
<gene>
    <name evidence="2" type="ORF">VTK73DRAFT_218</name>
</gene>
<keyword evidence="3" id="KW-1185">Reference proteome</keyword>
<organism evidence="2 3">
    <name type="scientific">Phialemonium thermophilum</name>
    <dbReference type="NCBI Taxonomy" id="223376"/>
    <lineage>
        <taxon>Eukaryota</taxon>
        <taxon>Fungi</taxon>
        <taxon>Dikarya</taxon>
        <taxon>Ascomycota</taxon>
        <taxon>Pezizomycotina</taxon>
        <taxon>Sordariomycetes</taxon>
        <taxon>Sordariomycetidae</taxon>
        <taxon>Cephalothecales</taxon>
        <taxon>Cephalothecaceae</taxon>
        <taxon>Phialemonium</taxon>
    </lineage>
</organism>
<accession>A0ABR3VW95</accession>
<evidence type="ECO:0000313" key="2">
    <source>
        <dbReference type="EMBL" id="KAL1846768.1"/>
    </source>
</evidence>
<evidence type="ECO:0000313" key="3">
    <source>
        <dbReference type="Proteomes" id="UP001586593"/>
    </source>
</evidence>
<name>A0ABR3VW95_9PEZI</name>
<feature type="chain" id="PRO_5045208166" evidence="1">
    <location>
        <begin position="30"/>
        <end position="118"/>
    </location>
</feature>
<keyword evidence="1" id="KW-0732">Signal</keyword>
<reference evidence="2 3" key="1">
    <citation type="journal article" date="2024" name="Commun. Biol.">
        <title>Comparative genomic analysis of thermophilic fungi reveals convergent evolutionary adaptations and gene losses.</title>
        <authorList>
            <person name="Steindorff A.S."/>
            <person name="Aguilar-Pontes M.V."/>
            <person name="Robinson A.J."/>
            <person name="Andreopoulos B."/>
            <person name="LaButti K."/>
            <person name="Kuo A."/>
            <person name="Mondo S."/>
            <person name="Riley R."/>
            <person name="Otillar R."/>
            <person name="Haridas S."/>
            <person name="Lipzen A."/>
            <person name="Grimwood J."/>
            <person name="Schmutz J."/>
            <person name="Clum A."/>
            <person name="Reid I.D."/>
            <person name="Moisan M.C."/>
            <person name="Butler G."/>
            <person name="Nguyen T.T.M."/>
            <person name="Dewar K."/>
            <person name="Conant G."/>
            <person name="Drula E."/>
            <person name="Henrissat B."/>
            <person name="Hansel C."/>
            <person name="Singer S."/>
            <person name="Hutchinson M.I."/>
            <person name="de Vries R.P."/>
            <person name="Natvig D.O."/>
            <person name="Powell A.J."/>
            <person name="Tsang A."/>
            <person name="Grigoriev I.V."/>
        </authorList>
    </citation>
    <scope>NUCLEOTIDE SEQUENCE [LARGE SCALE GENOMIC DNA]</scope>
    <source>
        <strain evidence="2 3">ATCC 24622</strain>
    </source>
</reference>
<protein>
    <submittedName>
        <fullName evidence="2">Uncharacterized protein</fullName>
    </submittedName>
</protein>
<comment type="caution">
    <text evidence="2">The sequence shown here is derived from an EMBL/GenBank/DDBJ whole genome shotgun (WGS) entry which is preliminary data.</text>
</comment>
<dbReference type="Proteomes" id="UP001586593">
    <property type="component" value="Unassembled WGS sequence"/>
</dbReference>